<keyword evidence="10" id="KW-0469">Meiosis</keyword>
<feature type="site" description="Histone H3K4me3 binding" evidence="13">
    <location>
        <position position="304"/>
    </location>
</feature>
<comment type="domain">
    <text evidence="16">The PHD-type zinc finger mediates the binding to H3K4me3.</text>
</comment>
<name>I2H7W1_HENB6</name>
<feature type="binding site" evidence="14">
    <location>
        <position position="325"/>
    </location>
    <ligand>
        <name>Zn(2+)</name>
        <dbReference type="ChEBI" id="CHEBI:29105"/>
        <label>2</label>
    </ligand>
</feature>
<dbReference type="InterPro" id="IPR013083">
    <property type="entry name" value="Znf_RING/FYVE/PHD"/>
</dbReference>
<dbReference type="GO" id="GO:0004402">
    <property type="term" value="F:histone acetyltransferase activity"/>
    <property type="evidence" value="ECO:0007669"/>
    <property type="project" value="EnsemblFungi"/>
</dbReference>
<dbReference type="InParanoid" id="I2H7W1"/>
<dbReference type="eggNOG" id="KOG1973">
    <property type="taxonomic scope" value="Eukaryota"/>
</dbReference>
<dbReference type="InterPro" id="IPR024610">
    <property type="entry name" value="ING_N_histone-binding"/>
</dbReference>
<dbReference type="GO" id="GO:0140002">
    <property type="term" value="F:histone H3K4me3 reader activity"/>
    <property type="evidence" value="ECO:0007669"/>
    <property type="project" value="EnsemblFungi"/>
</dbReference>
<dbReference type="SUPFAM" id="SSF57903">
    <property type="entry name" value="FYVE/PHD zinc finger"/>
    <property type="match status" value="1"/>
</dbReference>
<dbReference type="FunFam" id="3.30.40.10:FF:000436">
    <property type="entry name" value="Chromatin modification-related protein"/>
    <property type="match status" value="1"/>
</dbReference>
<evidence type="ECO:0000256" key="16">
    <source>
        <dbReference type="RuleBase" id="RU361213"/>
    </source>
</evidence>
<dbReference type="Proteomes" id="UP000002866">
    <property type="component" value="Chromosome 8"/>
</dbReference>
<comment type="similarity">
    <text evidence="2 16">Belongs to the ING family.</text>
</comment>
<evidence type="ECO:0000313" key="19">
    <source>
        <dbReference type="EMBL" id="CCH62463.1"/>
    </source>
</evidence>
<keyword evidence="3 14" id="KW-0479">Metal-binding</keyword>
<proteinExistence type="inferred from homology"/>
<keyword evidence="4" id="KW-0227">DNA damage</keyword>
<feature type="binding site" evidence="14">
    <location>
        <position position="300"/>
    </location>
    <ligand>
        <name>Zn(2+)</name>
        <dbReference type="ChEBI" id="CHEBI:29105"/>
        <label>2</label>
    </ligand>
</feature>
<feature type="domain" description="PHD-type" evidence="18">
    <location>
        <begin position="279"/>
        <end position="328"/>
    </location>
</feature>
<dbReference type="GO" id="GO:0005634">
    <property type="term" value="C:nucleus"/>
    <property type="evidence" value="ECO:0007669"/>
    <property type="project" value="UniProtKB-SubCell"/>
</dbReference>
<dbReference type="GO" id="GO:0032777">
    <property type="term" value="C:piccolo histone acetyltransferase complex"/>
    <property type="evidence" value="ECO:0007669"/>
    <property type="project" value="EnsemblFungi"/>
</dbReference>
<evidence type="ECO:0000256" key="7">
    <source>
        <dbReference type="ARBA" id="ARBA00022853"/>
    </source>
</evidence>
<dbReference type="STRING" id="1071380.I2H7W1"/>
<evidence type="ECO:0000256" key="14">
    <source>
        <dbReference type="PIRSR" id="PIRSR628651-51"/>
    </source>
</evidence>
<feature type="site" description="Histone H3K4me3 binding" evidence="13">
    <location>
        <position position="296"/>
    </location>
</feature>
<feature type="binding site" evidence="14">
    <location>
        <position position="322"/>
    </location>
    <ligand>
        <name>Zn(2+)</name>
        <dbReference type="ChEBI" id="CHEBI:29105"/>
        <label>2</label>
    </ligand>
</feature>
<dbReference type="FunCoup" id="I2H7W1">
    <property type="interactions" value="338"/>
</dbReference>
<evidence type="ECO:0000256" key="6">
    <source>
        <dbReference type="ARBA" id="ARBA00022833"/>
    </source>
</evidence>
<dbReference type="PANTHER" id="PTHR10333">
    <property type="entry name" value="INHIBITOR OF GROWTH PROTEIN"/>
    <property type="match status" value="1"/>
</dbReference>
<feature type="compositionally biased region" description="Low complexity" evidence="17">
    <location>
        <begin position="185"/>
        <end position="204"/>
    </location>
</feature>
<dbReference type="SMART" id="SM01408">
    <property type="entry name" value="ING"/>
    <property type="match status" value="1"/>
</dbReference>
<sequence length="337" mass="38051">MITSGSMDPSALLDQTLQDISNLQAEFDYYLKEIGNSDIKIFEKRKKWIKKENQLFKFIKQNGSLMKNPNEDEINEFIFKDLENCNKIQQEKCLMANTALFTITKKLRNLQRQMEILEADGVLAAMEEDSESATELSREGSISSIAGNASTNEKKRKATNSTTITSSTRRKNQPARPASRQTNRENQTSQISETSTTITTTVSNNAPTNSTVTTHKKRKTISNTNANNTNANVNGANSNNISNLSTRDSTLDLDDYKDNLFDNGTSNSNNNSNEDEDKNLYCFCQRFSFGEMVACDGPNCKYEWFHYGCVNLKEPPKGTWYCPDCKAEMENTKKKKS</sequence>
<keyword evidence="11" id="KW-0131">Cell cycle</keyword>
<dbReference type="PROSITE" id="PS01359">
    <property type="entry name" value="ZF_PHD_1"/>
    <property type="match status" value="1"/>
</dbReference>
<dbReference type="InterPro" id="IPR001965">
    <property type="entry name" value="Znf_PHD"/>
</dbReference>
<evidence type="ECO:0000256" key="8">
    <source>
        <dbReference type="ARBA" id="ARBA00023204"/>
    </source>
</evidence>
<evidence type="ECO:0000259" key="18">
    <source>
        <dbReference type="PROSITE" id="PS50016"/>
    </source>
</evidence>
<feature type="binding site" evidence="14">
    <location>
        <position position="282"/>
    </location>
    <ligand>
        <name>Zn(2+)</name>
        <dbReference type="ChEBI" id="CHEBI:29105"/>
        <label>1</label>
    </ligand>
</feature>
<evidence type="ECO:0000256" key="3">
    <source>
        <dbReference type="ARBA" id="ARBA00022723"/>
    </source>
</evidence>
<accession>I2H7W1</accession>
<dbReference type="EMBL" id="HE806323">
    <property type="protein sequence ID" value="CCH62463.1"/>
    <property type="molecule type" value="Genomic_DNA"/>
</dbReference>
<comment type="function">
    <text evidence="16">Component of an histone acetyltransferase complex.</text>
</comment>
<keyword evidence="7 16" id="KW-0156">Chromatin regulator</keyword>
<dbReference type="InterPro" id="IPR019787">
    <property type="entry name" value="Znf_PHD-finger"/>
</dbReference>
<feature type="compositionally biased region" description="Polar residues" evidence="17">
    <location>
        <begin position="140"/>
        <end position="151"/>
    </location>
</feature>
<dbReference type="OMA" id="GPNCKYE"/>
<reference evidence="19 20" key="1">
    <citation type="journal article" date="2011" name="Proc. Natl. Acad. Sci. U.S.A.">
        <title>Evolutionary erosion of yeast sex chromosomes by mating-type switching accidents.</title>
        <authorList>
            <person name="Gordon J.L."/>
            <person name="Armisen D."/>
            <person name="Proux-Wera E."/>
            <person name="Oheigeartaigh S.S."/>
            <person name="Byrne K.P."/>
            <person name="Wolfe K.H."/>
        </authorList>
    </citation>
    <scope>NUCLEOTIDE SEQUENCE [LARGE SCALE GENOMIC DNA]</scope>
    <source>
        <strain evidence="20">ATCC 34711 / CBS 6284 / DSM 70876 / NBRC 10599 / NRRL Y-10934 / UCD 77-7</strain>
    </source>
</reference>
<dbReference type="GO" id="GO:0035267">
    <property type="term" value="C:NuA4 histone acetyltransferase complex"/>
    <property type="evidence" value="ECO:0007669"/>
    <property type="project" value="EnsemblFungi"/>
</dbReference>
<feature type="binding site" evidence="14">
    <location>
        <position position="284"/>
    </location>
    <ligand>
        <name>Zn(2+)</name>
        <dbReference type="ChEBI" id="CHEBI:29105"/>
        <label>1</label>
    </ligand>
</feature>
<dbReference type="KEGG" id="tbl:TBLA_0H01760"/>
<dbReference type="InterPro" id="IPR011011">
    <property type="entry name" value="Znf_FYVE_PHD"/>
</dbReference>
<dbReference type="GO" id="GO:0051321">
    <property type="term" value="P:meiotic cell cycle"/>
    <property type="evidence" value="ECO:0007669"/>
    <property type="project" value="UniProtKB-KW"/>
</dbReference>
<dbReference type="GO" id="GO:0008270">
    <property type="term" value="F:zinc ion binding"/>
    <property type="evidence" value="ECO:0007669"/>
    <property type="project" value="UniProtKB-KW"/>
</dbReference>
<feature type="region of interest" description="Disordered" evidence="17">
    <location>
        <begin position="128"/>
        <end position="244"/>
    </location>
</feature>
<feature type="binding site" evidence="14">
    <location>
        <position position="306"/>
    </location>
    <ligand>
        <name>Zn(2+)</name>
        <dbReference type="ChEBI" id="CHEBI:29105"/>
        <label>1</label>
    </ligand>
</feature>
<dbReference type="GO" id="GO:0006355">
    <property type="term" value="P:regulation of DNA-templated transcription"/>
    <property type="evidence" value="ECO:0007669"/>
    <property type="project" value="TreeGrafter"/>
</dbReference>
<evidence type="ECO:0000256" key="15">
    <source>
        <dbReference type="PROSITE-ProRule" id="PRU00146"/>
    </source>
</evidence>
<feature type="binding site" evidence="14">
    <location>
        <position position="309"/>
    </location>
    <ligand>
        <name>Zn(2+)</name>
        <dbReference type="ChEBI" id="CHEBI:29105"/>
        <label>1</label>
    </ligand>
</feature>
<dbReference type="AlphaFoldDB" id="I2H7W1"/>
<dbReference type="RefSeq" id="XP_004181982.1">
    <property type="nucleotide sequence ID" value="XM_004181934.1"/>
</dbReference>
<dbReference type="HOGENOM" id="CLU_031900_2_0_1"/>
<dbReference type="GeneID" id="14497620"/>
<dbReference type="GO" id="GO:0000786">
    <property type="term" value="C:nucleosome"/>
    <property type="evidence" value="ECO:0007669"/>
    <property type="project" value="EnsemblFungi"/>
</dbReference>
<dbReference type="Pfam" id="PF12998">
    <property type="entry name" value="ING"/>
    <property type="match status" value="1"/>
</dbReference>
<dbReference type="PROSITE" id="PS50016">
    <property type="entry name" value="ZF_PHD_2"/>
    <property type="match status" value="1"/>
</dbReference>
<keyword evidence="20" id="KW-1185">Reference proteome</keyword>
<evidence type="ECO:0000256" key="9">
    <source>
        <dbReference type="ARBA" id="ARBA00023242"/>
    </source>
</evidence>
<dbReference type="InterPro" id="IPR028651">
    <property type="entry name" value="ING_fam"/>
</dbReference>
<evidence type="ECO:0000256" key="1">
    <source>
        <dbReference type="ARBA" id="ARBA00004123"/>
    </source>
</evidence>
<evidence type="ECO:0000256" key="13">
    <source>
        <dbReference type="PIRSR" id="PIRSR628651-50"/>
    </source>
</evidence>
<keyword evidence="9 16" id="KW-0539">Nucleus</keyword>
<dbReference type="Gene3D" id="6.10.140.1740">
    <property type="match status" value="1"/>
</dbReference>
<evidence type="ECO:0000256" key="2">
    <source>
        <dbReference type="ARBA" id="ARBA00010210"/>
    </source>
</evidence>
<dbReference type="Gene3D" id="3.30.40.10">
    <property type="entry name" value="Zinc/RING finger domain, C3HC4 (zinc finger)"/>
    <property type="match status" value="1"/>
</dbReference>
<feature type="compositionally biased region" description="Low complexity" evidence="17">
    <location>
        <begin position="221"/>
        <end position="244"/>
    </location>
</feature>
<comment type="function">
    <text evidence="12">Component of the NuA4 histone acetyltransferase complex which is involved in transcriptional activation of selected genes principally by acetylation of nucleosomal histone H4 and H2A. The NuA4 complex is also involved in DNA repair. Involved in cell cycle progression and meiosis.</text>
</comment>
<comment type="subunit">
    <text evidence="16">Component of an histone acetyltransferase complex. Interacts with H3K4me3 and to a lesser extent with H3K4me2.</text>
</comment>
<dbReference type="OrthoDB" id="5411773at2759"/>
<organism evidence="19 20">
    <name type="scientific">Henningerozyma blattae (strain ATCC 34711 / CBS 6284 / DSM 70876 / NBRC 10599 / NRRL Y-10934 / UCD 77-7)</name>
    <name type="common">Yeast</name>
    <name type="synonym">Tetrapisispora blattae</name>
    <dbReference type="NCBI Taxonomy" id="1071380"/>
    <lineage>
        <taxon>Eukaryota</taxon>
        <taxon>Fungi</taxon>
        <taxon>Dikarya</taxon>
        <taxon>Ascomycota</taxon>
        <taxon>Saccharomycotina</taxon>
        <taxon>Saccharomycetes</taxon>
        <taxon>Saccharomycetales</taxon>
        <taxon>Saccharomycetaceae</taxon>
        <taxon>Henningerozyma</taxon>
    </lineage>
</organism>
<feature type="site" description="Histone H3K4me3 binding" evidence="13">
    <location>
        <position position="281"/>
    </location>
</feature>
<gene>
    <name evidence="19" type="primary">TBLA0H01760</name>
    <name evidence="19" type="ORF">TBLA_0H01760</name>
</gene>
<evidence type="ECO:0000256" key="11">
    <source>
        <dbReference type="ARBA" id="ARBA00023306"/>
    </source>
</evidence>
<dbReference type="PANTHER" id="PTHR10333:SF100">
    <property type="entry name" value="CHROMATIN MODIFICATION-RELATED PROTEIN YNG2"/>
    <property type="match status" value="1"/>
</dbReference>
<keyword evidence="5 15" id="KW-0863">Zinc-finger</keyword>
<keyword evidence="6 14" id="KW-0862">Zinc</keyword>
<evidence type="ECO:0000256" key="17">
    <source>
        <dbReference type="SAM" id="MobiDB-lite"/>
    </source>
</evidence>
<dbReference type="CDD" id="cd16858">
    <property type="entry name" value="ING_ING3_Yng2p"/>
    <property type="match status" value="1"/>
</dbReference>
<keyword evidence="8" id="KW-0234">DNA repair</keyword>
<evidence type="ECO:0000256" key="12">
    <source>
        <dbReference type="ARBA" id="ARBA00037044"/>
    </source>
</evidence>
<dbReference type="GO" id="GO:0005829">
    <property type="term" value="C:cytosol"/>
    <property type="evidence" value="ECO:0007669"/>
    <property type="project" value="EnsemblFungi"/>
</dbReference>
<evidence type="ECO:0000256" key="4">
    <source>
        <dbReference type="ARBA" id="ARBA00022763"/>
    </source>
</evidence>
<feature type="binding site" evidence="14">
    <location>
        <position position="295"/>
    </location>
    <ligand>
        <name>Zn(2+)</name>
        <dbReference type="ChEBI" id="CHEBI:29105"/>
        <label>2</label>
    </ligand>
</feature>
<comment type="subcellular location">
    <subcellularLocation>
        <location evidence="1 16">Nucleus</location>
    </subcellularLocation>
</comment>
<evidence type="ECO:0000313" key="20">
    <source>
        <dbReference type="Proteomes" id="UP000002866"/>
    </source>
</evidence>
<dbReference type="GO" id="GO:0006281">
    <property type="term" value="P:DNA repair"/>
    <property type="evidence" value="ECO:0007669"/>
    <property type="project" value="UniProtKB-KW"/>
</dbReference>
<dbReference type="SMART" id="SM00249">
    <property type="entry name" value="PHD"/>
    <property type="match status" value="1"/>
</dbReference>
<evidence type="ECO:0000256" key="10">
    <source>
        <dbReference type="ARBA" id="ARBA00023254"/>
    </source>
</evidence>
<evidence type="ECO:0000256" key="5">
    <source>
        <dbReference type="ARBA" id="ARBA00022771"/>
    </source>
</evidence>
<dbReference type="CDD" id="cd15587">
    <property type="entry name" value="PHD_Yng1p_like"/>
    <property type="match status" value="1"/>
</dbReference>
<dbReference type="InterPro" id="IPR019786">
    <property type="entry name" value="Zinc_finger_PHD-type_CS"/>
</dbReference>
<feature type="site" description="Histone H3K4me3 binding" evidence="13">
    <location>
        <position position="292"/>
    </location>
</feature>
<protein>
    <recommendedName>
        <fullName evidence="16">Chromatin modification-related protein</fullName>
    </recommendedName>
</protein>